<feature type="region of interest" description="Disordered" evidence="1">
    <location>
        <begin position="84"/>
        <end position="711"/>
    </location>
</feature>
<name>A0A067SNG2_GALM3</name>
<dbReference type="HOGENOM" id="CLU_388322_0_0_1"/>
<evidence type="ECO:0000313" key="2">
    <source>
        <dbReference type="EMBL" id="KDR71572.1"/>
    </source>
</evidence>
<proteinExistence type="predicted"/>
<feature type="compositionally biased region" description="Low complexity" evidence="1">
    <location>
        <begin position="510"/>
        <end position="530"/>
    </location>
</feature>
<evidence type="ECO:0000313" key="3">
    <source>
        <dbReference type="Proteomes" id="UP000027222"/>
    </source>
</evidence>
<protein>
    <submittedName>
        <fullName evidence="2">Uncharacterized protein</fullName>
    </submittedName>
</protein>
<dbReference type="Proteomes" id="UP000027222">
    <property type="component" value="Unassembled WGS sequence"/>
</dbReference>
<accession>A0A067SNG2</accession>
<feature type="compositionally biased region" description="Polar residues" evidence="1">
    <location>
        <begin position="300"/>
        <end position="327"/>
    </location>
</feature>
<feature type="compositionally biased region" description="Low complexity" evidence="1">
    <location>
        <begin position="636"/>
        <end position="647"/>
    </location>
</feature>
<feature type="compositionally biased region" description="Basic residues" evidence="1">
    <location>
        <begin position="180"/>
        <end position="200"/>
    </location>
</feature>
<feature type="compositionally biased region" description="Acidic residues" evidence="1">
    <location>
        <begin position="461"/>
        <end position="486"/>
    </location>
</feature>
<dbReference type="EMBL" id="KL142392">
    <property type="protein sequence ID" value="KDR71572.1"/>
    <property type="molecule type" value="Genomic_DNA"/>
</dbReference>
<organism evidence="2 3">
    <name type="scientific">Galerina marginata (strain CBS 339.88)</name>
    <dbReference type="NCBI Taxonomy" id="685588"/>
    <lineage>
        <taxon>Eukaryota</taxon>
        <taxon>Fungi</taxon>
        <taxon>Dikarya</taxon>
        <taxon>Basidiomycota</taxon>
        <taxon>Agaricomycotina</taxon>
        <taxon>Agaricomycetes</taxon>
        <taxon>Agaricomycetidae</taxon>
        <taxon>Agaricales</taxon>
        <taxon>Agaricineae</taxon>
        <taxon>Strophariaceae</taxon>
        <taxon>Galerina</taxon>
    </lineage>
</organism>
<dbReference type="AlphaFoldDB" id="A0A067SNG2"/>
<feature type="compositionally biased region" description="Basic residues" evidence="1">
    <location>
        <begin position="257"/>
        <end position="267"/>
    </location>
</feature>
<feature type="compositionally biased region" description="Low complexity" evidence="1">
    <location>
        <begin position="665"/>
        <end position="676"/>
    </location>
</feature>
<gene>
    <name evidence="2" type="ORF">GALMADRAFT_791487</name>
</gene>
<feature type="compositionally biased region" description="Acidic residues" evidence="1">
    <location>
        <begin position="214"/>
        <end position="227"/>
    </location>
</feature>
<feature type="compositionally biased region" description="Basic and acidic residues" evidence="1">
    <location>
        <begin position="115"/>
        <end position="127"/>
    </location>
</feature>
<feature type="compositionally biased region" description="Gly residues" evidence="1">
    <location>
        <begin position="595"/>
        <end position="605"/>
    </location>
</feature>
<dbReference type="STRING" id="685588.A0A067SNG2"/>
<feature type="compositionally biased region" description="Polar residues" evidence="1">
    <location>
        <begin position="355"/>
        <end position="365"/>
    </location>
</feature>
<feature type="compositionally biased region" description="Basic and acidic residues" evidence="1">
    <location>
        <begin position="399"/>
        <end position="419"/>
    </location>
</feature>
<feature type="compositionally biased region" description="Basic and acidic residues" evidence="1">
    <location>
        <begin position="677"/>
        <end position="700"/>
    </location>
</feature>
<keyword evidence="3" id="KW-1185">Reference proteome</keyword>
<feature type="compositionally biased region" description="Low complexity" evidence="1">
    <location>
        <begin position="436"/>
        <end position="449"/>
    </location>
</feature>
<reference evidence="3" key="1">
    <citation type="journal article" date="2014" name="Proc. Natl. Acad. Sci. U.S.A.">
        <title>Extensive sampling of basidiomycete genomes demonstrates inadequacy of the white-rot/brown-rot paradigm for wood decay fungi.</title>
        <authorList>
            <person name="Riley R."/>
            <person name="Salamov A.A."/>
            <person name="Brown D.W."/>
            <person name="Nagy L.G."/>
            <person name="Floudas D."/>
            <person name="Held B.W."/>
            <person name="Levasseur A."/>
            <person name="Lombard V."/>
            <person name="Morin E."/>
            <person name="Otillar R."/>
            <person name="Lindquist E.A."/>
            <person name="Sun H."/>
            <person name="LaButti K.M."/>
            <person name="Schmutz J."/>
            <person name="Jabbour D."/>
            <person name="Luo H."/>
            <person name="Baker S.E."/>
            <person name="Pisabarro A.G."/>
            <person name="Walton J.D."/>
            <person name="Blanchette R.A."/>
            <person name="Henrissat B."/>
            <person name="Martin F."/>
            <person name="Cullen D."/>
            <person name="Hibbett D.S."/>
            <person name="Grigoriev I.V."/>
        </authorList>
    </citation>
    <scope>NUCLEOTIDE SEQUENCE [LARGE SCALE GENOMIC DNA]</scope>
    <source>
        <strain evidence="3">CBS 339.88</strain>
    </source>
</reference>
<feature type="compositionally biased region" description="Low complexity" evidence="1">
    <location>
        <begin position="606"/>
        <end position="629"/>
    </location>
</feature>
<evidence type="ECO:0000256" key="1">
    <source>
        <dbReference type="SAM" id="MobiDB-lite"/>
    </source>
</evidence>
<sequence length="711" mass="78979">MTCRACRTALCSFGAGWTGGHGTLASQVQWTPETLLTWLEEHCWTMGYSRWEAGKMAAMREKVAQAVRLVEGLDVVPRVMANGRGGPENYWSSGGSPGSGPEAIARHQSGGGGGGRREREVERDRDSWGSAQGMRGPSPSTIIFPASMPMPVPVLAHERGPAPELGHGHGPVNVRDWARSRSRHRSQSRKRSQSVRRQRSASRGPQEVFIPPESDSEGDDSDDEEDEDPRRHGQRRQPGAYIYRNRSPDQIPNPNRQRQHQNQRQRQHSPYDNADADANSYAHVPGQEEQQQAYHPAAHQSESTRSSPWLQPSFSRITSPPTQNRNPRASVDPELAARAWHPQARALAAGHGRTSAMSNSTSVAPFQQHQQQPINPSQVLRDLQHQRHHRPMGQPESSLARKEREDREKRRKQERDGSRSAKRGWLERMGIGGRPTGEAEAGAGPVAGPSRLGRDTRGYMDESEDEGVDTDVDTDAVDSEDNDSDSEGNKENRGRRPNQGTPHPHHQHLHPSSQHPQHQRIQQQRQLHQIYASPPPAPVQHAGVNVGFLAPRIMSRHSSPHPNPNFASGSRDSSPHRGGKRRPTPLDLDSPVGVAGPGPSQGQGQGQARPSSRTRAGNGNGHAHQAAHPSQHHPAHPSQLQHISHPSQHPPHPQLQPEEHHRLPRAAQLAQFQFEQQQREYEEQRVLAQDHDRRMREVMGAHRVNGHGGRR</sequence>